<dbReference type="PANTHER" id="PTHR36302">
    <property type="entry name" value="BLR7088 PROTEIN"/>
    <property type="match status" value="1"/>
</dbReference>
<evidence type="ECO:0000313" key="3">
    <source>
        <dbReference type="Proteomes" id="UP000291822"/>
    </source>
</evidence>
<comment type="caution">
    <text evidence="2">The sequence shown here is derived from an EMBL/GenBank/DDBJ whole genome shotgun (WGS) entry which is preliminary data.</text>
</comment>
<feature type="signal peptide" evidence="1">
    <location>
        <begin position="1"/>
        <end position="26"/>
    </location>
</feature>
<organism evidence="2 3">
    <name type="scientific">Dyella soli</name>
    <dbReference type="NCBI Taxonomy" id="522319"/>
    <lineage>
        <taxon>Bacteria</taxon>
        <taxon>Pseudomonadati</taxon>
        <taxon>Pseudomonadota</taxon>
        <taxon>Gammaproteobacteria</taxon>
        <taxon>Lysobacterales</taxon>
        <taxon>Rhodanobacteraceae</taxon>
        <taxon>Dyella</taxon>
    </lineage>
</organism>
<feature type="chain" id="PRO_5020941875" evidence="1">
    <location>
        <begin position="27"/>
        <end position="164"/>
    </location>
</feature>
<protein>
    <submittedName>
        <fullName evidence="2">Copper chaperone PCu(A)C</fullName>
    </submittedName>
</protein>
<name>A0A4R0YL75_9GAMM</name>
<dbReference type="InterPro" id="IPR007410">
    <property type="entry name" value="LpqE-like"/>
</dbReference>
<dbReference type="AlphaFoldDB" id="A0A4R0YL75"/>
<accession>A0A4R0YL75</accession>
<evidence type="ECO:0000256" key="1">
    <source>
        <dbReference type="SAM" id="SignalP"/>
    </source>
</evidence>
<dbReference type="EMBL" id="SJTG01000002">
    <property type="protein sequence ID" value="TCI09569.1"/>
    <property type="molecule type" value="Genomic_DNA"/>
</dbReference>
<reference evidence="2 3" key="1">
    <citation type="submission" date="2019-02" db="EMBL/GenBank/DDBJ databases">
        <title>Dyella amyloliquefaciens sp. nov., isolated from forest soil.</title>
        <authorList>
            <person name="Gao Z.-H."/>
            <person name="Qiu L.-H."/>
        </authorList>
    </citation>
    <scope>NUCLEOTIDE SEQUENCE [LARGE SCALE GENOMIC DNA]</scope>
    <source>
        <strain evidence="2 3">KACC 12747</strain>
    </source>
</reference>
<dbReference type="PANTHER" id="PTHR36302:SF1">
    <property type="entry name" value="COPPER CHAPERONE PCU(A)C"/>
    <property type="match status" value="1"/>
</dbReference>
<dbReference type="SUPFAM" id="SSF110087">
    <property type="entry name" value="DR1885-like metal-binding protein"/>
    <property type="match status" value="1"/>
</dbReference>
<dbReference type="InterPro" id="IPR058248">
    <property type="entry name" value="Lxx211020-like"/>
</dbReference>
<evidence type="ECO:0000313" key="2">
    <source>
        <dbReference type="EMBL" id="TCI09569.1"/>
    </source>
</evidence>
<dbReference type="InterPro" id="IPR036182">
    <property type="entry name" value="PCuAC_sf"/>
</dbReference>
<keyword evidence="1" id="KW-0732">Signal</keyword>
<dbReference type="Gene3D" id="2.60.40.1890">
    <property type="entry name" value="PCu(A)C copper chaperone"/>
    <property type="match status" value="1"/>
</dbReference>
<dbReference type="RefSeq" id="WP_131406732.1">
    <property type="nucleotide sequence ID" value="NZ_SJTG01000002.1"/>
</dbReference>
<keyword evidence="3" id="KW-1185">Reference proteome</keyword>
<dbReference type="Pfam" id="PF04314">
    <property type="entry name" value="PCuAC"/>
    <property type="match status" value="1"/>
</dbReference>
<sequence length="164" mass="16929">MICRRHAIRCMPLLVAGLLLAGGAQATEAEHIRASQAWLRVLPGDLPAGAYVTLENSGDQPASLRGASSASYTSVMLHKSSTEGGMGRMSIVEDLPIPAHGKAALAPGGYHLMLMKAAAPVKPGDKVKLILRFGDGSTLATDFLARPANASGPDDAAAAQDHGH</sequence>
<gene>
    <name evidence="2" type="ORF">EZM97_11415</name>
</gene>
<dbReference type="Proteomes" id="UP000291822">
    <property type="component" value="Unassembled WGS sequence"/>
</dbReference>
<proteinExistence type="predicted"/>